<protein>
    <submittedName>
        <fullName evidence="2">Uncharacterized protein</fullName>
    </submittedName>
</protein>
<feature type="signal peptide" evidence="1">
    <location>
        <begin position="1"/>
        <end position="27"/>
    </location>
</feature>
<reference evidence="2 3" key="1">
    <citation type="submission" date="2020-04" db="EMBL/GenBank/DDBJ databases">
        <title>Paeniglutamicibacter sp. ANT13_2, a novel actinomycete isolated from sediment in Antarctica.</title>
        <authorList>
            <person name="Sakdapetsiri C."/>
            <person name="Pinyakong O."/>
        </authorList>
    </citation>
    <scope>NUCLEOTIDE SEQUENCE [LARGE SCALE GENOMIC DNA]</scope>
    <source>
        <strain evidence="2 3">ANT13_2</strain>
    </source>
</reference>
<dbReference type="EMBL" id="JAAWVT010000009">
    <property type="protein sequence ID" value="NKG22242.1"/>
    <property type="molecule type" value="Genomic_DNA"/>
</dbReference>
<evidence type="ECO:0000313" key="2">
    <source>
        <dbReference type="EMBL" id="NKG22242.1"/>
    </source>
</evidence>
<evidence type="ECO:0000256" key="1">
    <source>
        <dbReference type="SAM" id="SignalP"/>
    </source>
</evidence>
<comment type="caution">
    <text evidence="2">The sequence shown here is derived from an EMBL/GenBank/DDBJ whole genome shotgun (WGS) entry which is preliminary data.</text>
</comment>
<sequence length="86" mass="8639">MNRRTALKASVWSVPVIALAVAAPAAAASTVAPTPISCTPVEGQGARHWVGVYSDGQTVTMKHSDAMSSVFGSLCRAAGSNPGAGK</sequence>
<evidence type="ECO:0000313" key="3">
    <source>
        <dbReference type="Proteomes" id="UP000746595"/>
    </source>
</evidence>
<dbReference type="RefSeq" id="WP_168153029.1">
    <property type="nucleotide sequence ID" value="NZ_JAAWVT010000009.1"/>
</dbReference>
<dbReference type="Proteomes" id="UP000746595">
    <property type="component" value="Unassembled WGS sequence"/>
</dbReference>
<organism evidence="2 3">
    <name type="scientific">Paeniglutamicibacter terrestris</name>
    <dbReference type="NCBI Taxonomy" id="2723403"/>
    <lineage>
        <taxon>Bacteria</taxon>
        <taxon>Bacillati</taxon>
        <taxon>Actinomycetota</taxon>
        <taxon>Actinomycetes</taxon>
        <taxon>Micrococcales</taxon>
        <taxon>Micrococcaceae</taxon>
        <taxon>Paeniglutamicibacter</taxon>
    </lineage>
</organism>
<accession>A0ABX1G7L4</accession>
<keyword evidence="3" id="KW-1185">Reference proteome</keyword>
<proteinExistence type="predicted"/>
<gene>
    <name evidence="2" type="ORF">HED64_16205</name>
</gene>
<keyword evidence="1" id="KW-0732">Signal</keyword>
<name>A0ABX1G7L4_9MICC</name>
<feature type="chain" id="PRO_5046089626" evidence="1">
    <location>
        <begin position="28"/>
        <end position="86"/>
    </location>
</feature>